<comment type="caution">
    <text evidence="1">The sequence shown here is derived from an EMBL/GenBank/DDBJ whole genome shotgun (WGS) entry which is preliminary data.</text>
</comment>
<accession>A0ACC2Q451</accession>
<dbReference type="Proteomes" id="UP001231649">
    <property type="component" value="Chromosome 28"/>
</dbReference>
<proteinExistence type="predicted"/>
<protein>
    <submittedName>
        <fullName evidence="1">Uncharacterized protein</fullName>
    </submittedName>
</protein>
<reference evidence="1" key="1">
    <citation type="submission" date="2023-03" db="EMBL/GenBank/DDBJ databases">
        <title>Chromosome-level genomes of two armyworms, Mythimna separata and Mythimna loreyi, provide insights into the biosynthesis and reception of sex pheromones.</title>
        <authorList>
            <person name="Zhao H."/>
        </authorList>
    </citation>
    <scope>NUCLEOTIDE SEQUENCE</scope>
    <source>
        <strain evidence="1">BeijingLab</strain>
    </source>
</reference>
<organism evidence="1 2">
    <name type="scientific">Mythimna loreyi</name>
    <dbReference type="NCBI Taxonomy" id="667449"/>
    <lineage>
        <taxon>Eukaryota</taxon>
        <taxon>Metazoa</taxon>
        <taxon>Ecdysozoa</taxon>
        <taxon>Arthropoda</taxon>
        <taxon>Hexapoda</taxon>
        <taxon>Insecta</taxon>
        <taxon>Pterygota</taxon>
        <taxon>Neoptera</taxon>
        <taxon>Endopterygota</taxon>
        <taxon>Lepidoptera</taxon>
        <taxon>Glossata</taxon>
        <taxon>Ditrysia</taxon>
        <taxon>Noctuoidea</taxon>
        <taxon>Noctuidae</taxon>
        <taxon>Noctuinae</taxon>
        <taxon>Hadenini</taxon>
        <taxon>Mythimna</taxon>
    </lineage>
</organism>
<dbReference type="EMBL" id="CM056804">
    <property type="protein sequence ID" value="KAJ8706242.1"/>
    <property type="molecule type" value="Genomic_DNA"/>
</dbReference>
<name>A0ACC2Q451_9NEOP</name>
<keyword evidence="2" id="KW-1185">Reference proteome</keyword>
<gene>
    <name evidence="1" type="ORF">PYW08_010868</name>
</gene>
<evidence type="ECO:0000313" key="2">
    <source>
        <dbReference type="Proteomes" id="UP001231649"/>
    </source>
</evidence>
<sequence>MKVPEKPKEKKEKIKKKEKMKPKKEHVLIVAQEIKFARMLSGNEKKTRDKVLNTLKKWLLNCFEKGYEFKEDDFTRVWKGLFYAVWMSDKPLVQEELCEKISSVLDLFPEEKLRYALLMFKAGFRILATEWYGLDQHRTDKFLMLVRRYLRASLRCLLRSKWSLKSCQMYAKTLAGSDGILALKTPHYARNSLSMLLHVVDCYLEEIAKVSNGDIPDASLVELLRPICTYMCGGEAPALCTAARRLLTALVRQSDQGLQYQQATAAWQKMGCPEGGPEALELVSDSEDEDENHLQDENNTDDEDESSEKPLDPRAGRVNVELARLPVPATLIADMLREMLATASSARHKRVKICLQRFEQLARSEYPLRVQTHAEDTPAPKIKQKKCAQMLHALEKKLVAVSDELALRGLSRKHRKRLLAKSRSGTSIVEELDTTRQKLSTDVTNGGWKVEETAEPKAKKSKPNTTNKENNKRKNNINDSGDVKKHKVNGDATPKPHHGVVTPKQHPGEAKAEQRHRDANTKQHHSNATPKKHPGAVKAERRHRQALAEQRIEALAEHRHSNATPKHHHGDKKQKVAKESNNIVNKLENTKRIENGEKKDTKSQNGKTKEKIIQNGQKIKDKKSLKDNIVKEKVKSDKNKISVVVLDSKTKNDKHIKKSNKIEDKKIIVNGKIKKPESSSSAKKAKNPTLLVNKVKQFQKKTDLHKKTEFQKPQKILEKKSENNFDSPKKVKFVLKNNSMQQPLDYYKSVKQSPSIPFDSSKKPSKTNLKPSTPSPINPFFKKKLRMKQ</sequence>
<evidence type="ECO:0000313" key="1">
    <source>
        <dbReference type="EMBL" id="KAJ8706242.1"/>
    </source>
</evidence>